<keyword evidence="2" id="KW-1185">Reference proteome</keyword>
<comment type="caution">
    <text evidence="1">The sequence shown here is derived from an EMBL/GenBank/DDBJ whole genome shotgun (WGS) entry which is preliminary data.</text>
</comment>
<dbReference type="EMBL" id="CM044701">
    <property type="protein sequence ID" value="KAI5682242.1"/>
    <property type="molecule type" value="Genomic_DNA"/>
</dbReference>
<reference evidence="2" key="1">
    <citation type="journal article" date="2023" name="Nat. Plants">
        <title>Single-cell RNA sequencing provides a high-resolution roadmap for understanding the multicellular compartmentation of specialized metabolism.</title>
        <authorList>
            <person name="Sun S."/>
            <person name="Shen X."/>
            <person name="Li Y."/>
            <person name="Li Y."/>
            <person name="Wang S."/>
            <person name="Li R."/>
            <person name="Zhang H."/>
            <person name="Shen G."/>
            <person name="Guo B."/>
            <person name="Wei J."/>
            <person name="Xu J."/>
            <person name="St-Pierre B."/>
            <person name="Chen S."/>
            <person name="Sun C."/>
        </authorList>
    </citation>
    <scope>NUCLEOTIDE SEQUENCE [LARGE SCALE GENOMIC DNA]</scope>
</reference>
<organism evidence="1 2">
    <name type="scientific">Catharanthus roseus</name>
    <name type="common">Madagascar periwinkle</name>
    <name type="synonym">Vinca rosea</name>
    <dbReference type="NCBI Taxonomy" id="4058"/>
    <lineage>
        <taxon>Eukaryota</taxon>
        <taxon>Viridiplantae</taxon>
        <taxon>Streptophyta</taxon>
        <taxon>Embryophyta</taxon>
        <taxon>Tracheophyta</taxon>
        <taxon>Spermatophyta</taxon>
        <taxon>Magnoliopsida</taxon>
        <taxon>eudicotyledons</taxon>
        <taxon>Gunneridae</taxon>
        <taxon>Pentapetalae</taxon>
        <taxon>asterids</taxon>
        <taxon>lamiids</taxon>
        <taxon>Gentianales</taxon>
        <taxon>Apocynaceae</taxon>
        <taxon>Rauvolfioideae</taxon>
        <taxon>Vinceae</taxon>
        <taxon>Catharanthinae</taxon>
        <taxon>Catharanthus</taxon>
    </lineage>
</organism>
<evidence type="ECO:0000313" key="1">
    <source>
        <dbReference type="EMBL" id="KAI5682242.1"/>
    </source>
</evidence>
<sequence length="217" mass="24775">MIVLDKECLSSILGIRNEGNTITIDSNKKTINKDPDWNYEATCDRLEIRPHSGDHGRVLHMSWHIRGRPSTVKRWCLPDYAVAFYLVRAAAEVYELKSHCQQKPVADSRLDLLHAVGLDKLTNFGTELYCGWWGSFYRMRSFIPFFGGDKFLDLEKGIGAILGKKSPPNSSSISRILFFLSQFQTTYENMPNNGKISNTNNAIEQQSTSIQQFIHRI</sequence>
<dbReference type="Proteomes" id="UP001060085">
    <property type="component" value="Linkage Group LG01"/>
</dbReference>
<name>A0ACC0CBL7_CATRO</name>
<proteinExistence type="predicted"/>
<protein>
    <submittedName>
        <fullName evidence="1">Uncharacterized protein</fullName>
    </submittedName>
</protein>
<accession>A0ACC0CBL7</accession>
<evidence type="ECO:0000313" key="2">
    <source>
        <dbReference type="Proteomes" id="UP001060085"/>
    </source>
</evidence>
<gene>
    <name evidence="1" type="ORF">M9H77_03470</name>
</gene>